<dbReference type="InterPro" id="IPR001283">
    <property type="entry name" value="CRISP-related"/>
</dbReference>
<organism evidence="2 3">
    <name type="scientific">Sphingomonas qilianensis</name>
    <dbReference type="NCBI Taxonomy" id="1736690"/>
    <lineage>
        <taxon>Bacteria</taxon>
        <taxon>Pseudomonadati</taxon>
        <taxon>Pseudomonadota</taxon>
        <taxon>Alphaproteobacteria</taxon>
        <taxon>Sphingomonadales</taxon>
        <taxon>Sphingomonadaceae</taxon>
        <taxon>Sphingomonas</taxon>
    </lineage>
</organism>
<dbReference type="RefSeq" id="WP_345862767.1">
    <property type="nucleotide sequence ID" value="NZ_JBDIMF010000001.1"/>
</dbReference>
<dbReference type="SUPFAM" id="SSF55797">
    <property type="entry name" value="PR-1-like"/>
    <property type="match status" value="1"/>
</dbReference>
<dbReference type="EMBL" id="JBDIMF010000001">
    <property type="protein sequence ID" value="MEN2785314.1"/>
    <property type="molecule type" value="Genomic_DNA"/>
</dbReference>
<keyword evidence="3" id="KW-1185">Reference proteome</keyword>
<comment type="caution">
    <text evidence="2">The sequence shown here is derived from an EMBL/GenBank/DDBJ whole genome shotgun (WGS) entry which is preliminary data.</text>
</comment>
<reference evidence="2 3" key="1">
    <citation type="submission" date="2024-05" db="EMBL/GenBank/DDBJ databases">
        <authorList>
            <person name="Liu Q."/>
            <person name="Xin Y.-H."/>
        </authorList>
    </citation>
    <scope>NUCLEOTIDE SEQUENCE [LARGE SCALE GENOMIC DNA]</scope>
    <source>
        <strain evidence="2 3">CGMCC 1.15349</strain>
    </source>
</reference>
<sequence>MRPLLLALLLLAGCSNGPRRVVEERAFAGDAPRGDALLRTTMIEAHNRARAAVGAAPLAWDAMLAADAQLYALELARTRRFAHSTGVRGAVPEGENLWTGTRGAYTYAEMIGHWLAERRFYRRGITPDFSTTGKWQDVSHYTEIIWSRTTRFGCAMARNASDDYLVCRYTPPGNVVGEVP</sequence>
<name>A0ABU9XSF6_9SPHN</name>
<dbReference type="InterPro" id="IPR018244">
    <property type="entry name" value="Allrgn_V5/Tpx1_CS"/>
</dbReference>
<accession>A0ABU9XSF6</accession>
<dbReference type="PANTHER" id="PTHR10334">
    <property type="entry name" value="CYSTEINE-RICH SECRETORY PROTEIN-RELATED"/>
    <property type="match status" value="1"/>
</dbReference>
<dbReference type="Pfam" id="PF00188">
    <property type="entry name" value="CAP"/>
    <property type="match status" value="1"/>
</dbReference>
<protein>
    <submittedName>
        <fullName evidence="2">CAP domain-containing protein</fullName>
    </submittedName>
</protein>
<evidence type="ECO:0000313" key="2">
    <source>
        <dbReference type="EMBL" id="MEN2785314.1"/>
    </source>
</evidence>
<dbReference type="Gene3D" id="3.40.33.10">
    <property type="entry name" value="CAP"/>
    <property type="match status" value="1"/>
</dbReference>
<dbReference type="Proteomes" id="UP001404104">
    <property type="component" value="Unassembled WGS sequence"/>
</dbReference>
<feature type="domain" description="SCP" evidence="1">
    <location>
        <begin position="37"/>
        <end position="177"/>
    </location>
</feature>
<dbReference type="InterPro" id="IPR014044">
    <property type="entry name" value="CAP_dom"/>
</dbReference>
<evidence type="ECO:0000259" key="1">
    <source>
        <dbReference type="SMART" id="SM00198"/>
    </source>
</evidence>
<dbReference type="PROSITE" id="PS01010">
    <property type="entry name" value="CRISP_2"/>
    <property type="match status" value="1"/>
</dbReference>
<proteinExistence type="predicted"/>
<dbReference type="InterPro" id="IPR035940">
    <property type="entry name" value="CAP_sf"/>
</dbReference>
<dbReference type="SMART" id="SM00198">
    <property type="entry name" value="SCP"/>
    <property type="match status" value="1"/>
</dbReference>
<evidence type="ECO:0000313" key="3">
    <source>
        <dbReference type="Proteomes" id="UP001404104"/>
    </source>
</evidence>
<gene>
    <name evidence="2" type="ORF">ABC969_02635</name>
</gene>
<dbReference type="PRINTS" id="PR00837">
    <property type="entry name" value="V5TPXLIKE"/>
</dbReference>